<evidence type="ECO:0000256" key="1">
    <source>
        <dbReference type="ARBA" id="ARBA00004123"/>
    </source>
</evidence>
<proteinExistence type="predicted"/>
<comment type="subcellular location">
    <subcellularLocation>
        <location evidence="2">Cytoplasm</location>
    </subcellularLocation>
    <subcellularLocation>
        <location evidence="1">Nucleus</location>
    </subcellularLocation>
</comment>
<reference evidence="6" key="1">
    <citation type="submission" date="2023-07" db="EMBL/GenBank/DDBJ databases">
        <title>A chromosome-level genome assembly of Lolium multiflorum.</title>
        <authorList>
            <person name="Chen Y."/>
            <person name="Copetti D."/>
            <person name="Kolliker R."/>
            <person name="Studer B."/>
        </authorList>
    </citation>
    <scope>NUCLEOTIDE SEQUENCE</scope>
    <source>
        <strain evidence="6">02402/16</strain>
        <tissue evidence="6">Leaf</tissue>
    </source>
</reference>
<sequence>MFQLQMGFSMNGSEDVKGLAASLGELQVEASPSSPSREKEIDWLDNGDDAAADDDVWDDAAILDRDWAHRKNQFVKMGYRDGITEGQKDAAQEGFSIGFGQSVHVGYKWGLVRGITSALDSLPDSLKEKLLLDDQRKGKLEDLHKSVQGISSEGALRLFHESILQDNPPPEENRLQTVPNDLLLLLNECPDVQVPEELTRVP</sequence>
<dbReference type="AlphaFoldDB" id="A0AAD8T4S8"/>
<dbReference type="EMBL" id="JAUUTY010000003">
    <property type="protein sequence ID" value="KAK1669913.1"/>
    <property type="molecule type" value="Genomic_DNA"/>
</dbReference>
<dbReference type="PANTHER" id="PTHR18829:SF0">
    <property type="entry name" value="PROTEIN YAE1 HOMOLOG"/>
    <property type="match status" value="1"/>
</dbReference>
<gene>
    <name evidence="6" type="ORF">QYE76_058072</name>
</gene>
<evidence type="ECO:0000256" key="2">
    <source>
        <dbReference type="ARBA" id="ARBA00004496"/>
    </source>
</evidence>
<dbReference type="PANTHER" id="PTHR18829">
    <property type="entry name" value="PROTEIN YAE1 HOMOLOG"/>
    <property type="match status" value="1"/>
</dbReference>
<evidence type="ECO:0000313" key="7">
    <source>
        <dbReference type="Proteomes" id="UP001231189"/>
    </source>
</evidence>
<evidence type="ECO:0000256" key="4">
    <source>
        <dbReference type="ARBA" id="ARBA00023242"/>
    </source>
</evidence>
<keyword evidence="7" id="KW-1185">Reference proteome</keyword>
<accession>A0AAD8T4S8</accession>
<evidence type="ECO:0000259" key="5">
    <source>
        <dbReference type="Pfam" id="PF09811"/>
    </source>
</evidence>
<evidence type="ECO:0000256" key="3">
    <source>
        <dbReference type="ARBA" id="ARBA00022490"/>
    </source>
</evidence>
<dbReference type="Proteomes" id="UP001231189">
    <property type="component" value="Unassembled WGS sequence"/>
</dbReference>
<keyword evidence="3" id="KW-0963">Cytoplasm</keyword>
<feature type="domain" description="Essential protein Yae1 N-terminal" evidence="5">
    <location>
        <begin position="78"/>
        <end position="115"/>
    </location>
</feature>
<dbReference type="GO" id="GO:0005634">
    <property type="term" value="C:nucleus"/>
    <property type="evidence" value="ECO:0007669"/>
    <property type="project" value="UniProtKB-SubCell"/>
</dbReference>
<dbReference type="InterPro" id="IPR038881">
    <property type="entry name" value="Yae1-like"/>
</dbReference>
<evidence type="ECO:0000313" key="6">
    <source>
        <dbReference type="EMBL" id="KAK1669913.1"/>
    </source>
</evidence>
<dbReference type="InterPro" id="IPR019191">
    <property type="entry name" value="Essential_protein_Yae1_N"/>
</dbReference>
<protein>
    <recommendedName>
        <fullName evidence="5">Essential protein Yae1 N-terminal domain-containing protein</fullName>
    </recommendedName>
</protein>
<keyword evidence="4" id="KW-0539">Nucleus</keyword>
<dbReference type="GO" id="GO:0005737">
    <property type="term" value="C:cytoplasm"/>
    <property type="evidence" value="ECO:0007669"/>
    <property type="project" value="UniProtKB-SubCell"/>
</dbReference>
<name>A0AAD8T4S8_LOLMU</name>
<organism evidence="6 7">
    <name type="scientific">Lolium multiflorum</name>
    <name type="common">Italian ryegrass</name>
    <name type="synonym">Lolium perenne subsp. multiflorum</name>
    <dbReference type="NCBI Taxonomy" id="4521"/>
    <lineage>
        <taxon>Eukaryota</taxon>
        <taxon>Viridiplantae</taxon>
        <taxon>Streptophyta</taxon>
        <taxon>Embryophyta</taxon>
        <taxon>Tracheophyta</taxon>
        <taxon>Spermatophyta</taxon>
        <taxon>Magnoliopsida</taxon>
        <taxon>Liliopsida</taxon>
        <taxon>Poales</taxon>
        <taxon>Poaceae</taxon>
        <taxon>BOP clade</taxon>
        <taxon>Pooideae</taxon>
        <taxon>Poodae</taxon>
        <taxon>Poeae</taxon>
        <taxon>Poeae Chloroplast Group 2 (Poeae type)</taxon>
        <taxon>Loliodinae</taxon>
        <taxon>Loliinae</taxon>
        <taxon>Lolium</taxon>
    </lineage>
</organism>
<dbReference type="Pfam" id="PF09811">
    <property type="entry name" value="Yae1_N"/>
    <property type="match status" value="1"/>
</dbReference>
<comment type="caution">
    <text evidence="6">The sequence shown here is derived from an EMBL/GenBank/DDBJ whole genome shotgun (WGS) entry which is preliminary data.</text>
</comment>